<keyword evidence="3" id="KW-1185">Reference proteome</keyword>
<accession>A0AA39X1J5</accession>
<feature type="compositionally biased region" description="Basic residues" evidence="1">
    <location>
        <begin position="1"/>
        <end position="20"/>
    </location>
</feature>
<sequence length="124" mass="14516">MGQRHNRKRTRSRPRNRRNNHARDSSVDSSFSFSSESSFLGQPSFPQFQRYTTFSNPPAAHWHQQYSAWHVRQELQQQQQQQQQSVENQRLRMFGGEAADGADLCGPMLKVVMDLFDDIDYIDP</sequence>
<gene>
    <name evidence="2" type="ORF">DIS24_g11138</name>
</gene>
<feature type="region of interest" description="Disordered" evidence="1">
    <location>
        <begin position="1"/>
        <end position="40"/>
    </location>
</feature>
<reference evidence="2" key="1">
    <citation type="submission" date="2023-06" db="EMBL/GenBank/DDBJ databases">
        <title>Multi-omics analyses reveal the molecular pathogenesis toolkit of Lasiodiplodia hormozganensis, a cross-kingdom pathogen.</title>
        <authorList>
            <person name="Felix C."/>
            <person name="Meneses R."/>
            <person name="Goncalves M.F.M."/>
            <person name="Tilleman L."/>
            <person name="Duarte A.S."/>
            <person name="Jorrin-Novo J.V."/>
            <person name="Van De Peer Y."/>
            <person name="Deforce D."/>
            <person name="Van Nieuwerburgh F."/>
            <person name="Esteves A.C."/>
            <person name="Alves A."/>
        </authorList>
    </citation>
    <scope>NUCLEOTIDE SEQUENCE</scope>
    <source>
        <strain evidence="2">CBS 339.90</strain>
    </source>
</reference>
<organism evidence="2 3">
    <name type="scientific">Lasiodiplodia hormozganensis</name>
    <dbReference type="NCBI Taxonomy" id="869390"/>
    <lineage>
        <taxon>Eukaryota</taxon>
        <taxon>Fungi</taxon>
        <taxon>Dikarya</taxon>
        <taxon>Ascomycota</taxon>
        <taxon>Pezizomycotina</taxon>
        <taxon>Dothideomycetes</taxon>
        <taxon>Dothideomycetes incertae sedis</taxon>
        <taxon>Botryosphaeriales</taxon>
        <taxon>Botryosphaeriaceae</taxon>
        <taxon>Lasiodiplodia</taxon>
    </lineage>
</organism>
<feature type="compositionally biased region" description="Low complexity" evidence="1">
    <location>
        <begin position="27"/>
        <end position="40"/>
    </location>
</feature>
<evidence type="ECO:0000313" key="2">
    <source>
        <dbReference type="EMBL" id="KAK0625548.1"/>
    </source>
</evidence>
<dbReference type="Proteomes" id="UP001175001">
    <property type="component" value="Unassembled WGS sequence"/>
</dbReference>
<protein>
    <submittedName>
        <fullName evidence="2">Uncharacterized protein</fullName>
    </submittedName>
</protein>
<comment type="caution">
    <text evidence="2">The sequence shown here is derived from an EMBL/GenBank/DDBJ whole genome shotgun (WGS) entry which is preliminary data.</text>
</comment>
<dbReference type="EMBL" id="JAUJDW010000145">
    <property type="protein sequence ID" value="KAK0625548.1"/>
    <property type="molecule type" value="Genomic_DNA"/>
</dbReference>
<evidence type="ECO:0000313" key="3">
    <source>
        <dbReference type="Proteomes" id="UP001175001"/>
    </source>
</evidence>
<dbReference type="AlphaFoldDB" id="A0AA39X1J5"/>
<name>A0AA39X1J5_9PEZI</name>
<proteinExistence type="predicted"/>
<evidence type="ECO:0000256" key="1">
    <source>
        <dbReference type="SAM" id="MobiDB-lite"/>
    </source>
</evidence>